<evidence type="ECO:0000313" key="2">
    <source>
        <dbReference type="Proteomes" id="UP000576209"/>
    </source>
</evidence>
<keyword evidence="2" id="KW-1185">Reference proteome</keyword>
<gene>
    <name evidence="1" type="ORF">GGR28_001642</name>
</gene>
<dbReference type="Proteomes" id="UP000576209">
    <property type="component" value="Unassembled WGS sequence"/>
</dbReference>
<comment type="caution">
    <text evidence="1">The sequence shown here is derived from an EMBL/GenBank/DDBJ whole genome shotgun (WGS) entry which is preliminary data.</text>
</comment>
<name>A0A840E5Y1_9BACT</name>
<dbReference type="AlphaFoldDB" id="A0A840E5Y1"/>
<dbReference type="Gene3D" id="3.40.50.2000">
    <property type="entry name" value="Glycogen Phosphorylase B"/>
    <property type="match status" value="2"/>
</dbReference>
<evidence type="ECO:0000313" key="1">
    <source>
        <dbReference type="EMBL" id="MBB4079025.1"/>
    </source>
</evidence>
<accession>A0A840E5Y1</accession>
<sequence length="388" mass="42728">MKRIQFFCGSLAPGKDGVGDYTRRLAAELIGMGYAVAIVATHDKVTPELVSGTQAADGTSVSVVRIPYATTENERTHLLQAAIDEFDPDWLSLQYVPYSFNAYGLPLSFARKLRTLRNRGKWHVMFHELWIDQRGLLTPKDTTISLLQRLAAVAVVRSLRPEIRHTHLPGYQNKLRSLGIQTQPLPLFPNISPVNRPVTLPSQETFRLGFFSQMDLREEILTLIRKLMQWTDSQQKTLEIFLMGGSESKSRETSATLNELFPGATIHALGFMPSEEISQIMASLNLGITPVPYHAIGKSGTVAAFLSHGVPVAAPWKTERSPSFFSPELTAAVLQTFSAPALRAATEAAAVLDTTTISVQGVARRFTADLGLAPSHQPTEFSAFSRPQ</sequence>
<dbReference type="RefSeq" id="WP_183495267.1">
    <property type="nucleotide sequence ID" value="NZ_JACIFF010000003.1"/>
</dbReference>
<dbReference type="SUPFAM" id="SSF53756">
    <property type="entry name" value="UDP-Glycosyltransferase/glycogen phosphorylase"/>
    <property type="match status" value="1"/>
</dbReference>
<reference evidence="1 2" key="1">
    <citation type="submission" date="2020-08" db="EMBL/GenBank/DDBJ databases">
        <title>Genomic Encyclopedia of Type Strains, Phase IV (KMG-IV): sequencing the most valuable type-strain genomes for metagenomic binning, comparative biology and taxonomic classification.</title>
        <authorList>
            <person name="Goeker M."/>
        </authorList>
    </citation>
    <scope>NUCLEOTIDE SEQUENCE [LARGE SCALE GENOMIC DNA]</scope>
    <source>
        <strain evidence="1 2">DSM 105137</strain>
    </source>
</reference>
<organism evidence="1 2">
    <name type="scientific">Neolewinella aquimaris</name>
    <dbReference type="NCBI Taxonomy" id="1835722"/>
    <lineage>
        <taxon>Bacteria</taxon>
        <taxon>Pseudomonadati</taxon>
        <taxon>Bacteroidota</taxon>
        <taxon>Saprospiria</taxon>
        <taxon>Saprospirales</taxon>
        <taxon>Lewinellaceae</taxon>
        <taxon>Neolewinella</taxon>
    </lineage>
</organism>
<evidence type="ECO:0008006" key="3">
    <source>
        <dbReference type="Google" id="ProtNLM"/>
    </source>
</evidence>
<dbReference type="EMBL" id="JACIFF010000003">
    <property type="protein sequence ID" value="MBB4079025.1"/>
    <property type="molecule type" value="Genomic_DNA"/>
</dbReference>
<proteinExistence type="predicted"/>
<protein>
    <recommendedName>
        <fullName evidence="3">Glycosyltransferase involved in cell wall biosynthesis</fullName>
    </recommendedName>
</protein>